<accession>A0ABY8TPS2</accession>
<name>A0ABY8TPS2_TETOB</name>
<evidence type="ECO:0000256" key="1">
    <source>
        <dbReference type="SAM" id="MobiDB-lite"/>
    </source>
</evidence>
<evidence type="ECO:0000313" key="3">
    <source>
        <dbReference type="Proteomes" id="UP001244341"/>
    </source>
</evidence>
<proteinExistence type="predicted"/>
<reference evidence="2 3" key="1">
    <citation type="submission" date="2023-05" db="EMBL/GenBank/DDBJ databases">
        <title>A 100% complete, gapless, phased diploid assembly of the Scenedesmus obliquus UTEX 3031 genome.</title>
        <authorList>
            <person name="Biondi T.C."/>
            <person name="Hanschen E.R."/>
            <person name="Kwon T."/>
            <person name="Eng W."/>
            <person name="Kruse C.P.S."/>
            <person name="Koehler S.I."/>
            <person name="Kunde Y."/>
            <person name="Gleasner C.D."/>
            <person name="You Mak K.T."/>
            <person name="Polle J."/>
            <person name="Hovde B.T."/>
            <person name="Starkenburg S.R."/>
        </authorList>
    </citation>
    <scope>NUCLEOTIDE SEQUENCE [LARGE SCALE GENOMIC DNA]</scope>
    <source>
        <strain evidence="2 3">DOE0152z</strain>
    </source>
</reference>
<gene>
    <name evidence="2" type="ORF">OEZ85_009159</name>
</gene>
<dbReference type="Proteomes" id="UP001244341">
    <property type="component" value="Chromosome 1b"/>
</dbReference>
<sequence length="132" mass="13419">MVAIGHKPHETHQPEGCGDQAGLTSRVLAKDGQVGGHSALFGCTGHDPRAAGRMVAQAGASSCGPPSSLTGLAAYHCMLRQPVAAAEASRGCRAKGGRVVADADKGDGSDVMWFILESQAVLLGALTREAGR</sequence>
<organism evidence="2 3">
    <name type="scientific">Tetradesmus obliquus</name>
    <name type="common">Green alga</name>
    <name type="synonym">Acutodesmus obliquus</name>
    <dbReference type="NCBI Taxonomy" id="3088"/>
    <lineage>
        <taxon>Eukaryota</taxon>
        <taxon>Viridiplantae</taxon>
        <taxon>Chlorophyta</taxon>
        <taxon>core chlorophytes</taxon>
        <taxon>Chlorophyceae</taxon>
        <taxon>CS clade</taxon>
        <taxon>Sphaeropleales</taxon>
        <taxon>Scenedesmaceae</taxon>
        <taxon>Tetradesmus</taxon>
    </lineage>
</organism>
<evidence type="ECO:0000313" key="2">
    <source>
        <dbReference type="EMBL" id="WIA09781.1"/>
    </source>
</evidence>
<keyword evidence="3" id="KW-1185">Reference proteome</keyword>
<dbReference type="EMBL" id="CP126208">
    <property type="protein sequence ID" value="WIA09781.1"/>
    <property type="molecule type" value="Genomic_DNA"/>
</dbReference>
<protein>
    <submittedName>
        <fullName evidence="2">Uncharacterized protein</fullName>
    </submittedName>
</protein>
<feature type="region of interest" description="Disordered" evidence="1">
    <location>
        <begin position="1"/>
        <end position="21"/>
    </location>
</feature>